<dbReference type="EMBL" id="BAABBV010000002">
    <property type="protein sequence ID" value="GAA4166096.1"/>
    <property type="molecule type" value="Genomic_DNA"/>
</dbReference>
<feature type="domain" description="DUF559" evidence="1">
    <location>
        <begin position="203"/>
        <end position="278"/>
    </location>
</feature>
<reference evidence="2" key="2">
    <citation type="submission" date="2023-12" db="EMBL/GenBank/DDBJ databases">
        <authorList>
            <person name="Sun Q."/>
            <person name="Inoue M."/>
        </authorList>
    </citation>
    <scope>NUCLEOTIDE SEQUENCE</scope>
    <source>
        <strain evidence="2">JCM 17590</strain>
    </source>
</reference>
<reference evidence="2" key="1">
    <citation type="journal article" date="2014" name="Int. J. Syst. Evol. Microbiol.">
        <title>Complete genome of a new Firmicutes species belonging to the dominant human colonic microbiota ('Ruminococcus bicirculans') reveals two chromosomes and a selective capacity to utilize plant glucans.</title>
        <authorList>
            <consortium name="NISC Comparative Sequencing Program"/>
            <person name="Wegmann U."/>
            <person name="Louis P."/>
            <person name="Goesmann A."/>
            <person name="Henrissat B."/>
            <person name="Duncan S.H."/>
            <person name="Flint H.J."/>
        </authorList>
    </citation>
    <scope>NUCLEOTIDE SEQUENCE</scope>
    <source>
        <strain evidence="2">JCM 17590</strain>
    </source>
</reference>
<dbReference type="SUPFAM" id="SSF52980">
    <property type="entry name" value="Restriction endonuclease-like"/>
    <property type="match status" value="1"/>
</dbReference>
<proteinExistence type="predicted"/>
<dbReference type="InterPro" id="IPR011335">
    <property type="entry name" value="Restrct_endonuc-II-like"/>
</dbReference>
<keyword evidence="3" id="KW-1185">Reference proteome</keyword>
<organism evidence="2 3">
    <name type="scientific">Gryllotalpicola daejeonensis</name>
    <dbReference type="NCBI Taxonomy" id="993087"/>
    <lineage>
        <taxon>Bacteria</taxon>
        <taxon>Bacillati</taxon>
        <taxon>Actinomycetota</taxon>
        <taxon>Actinomycetes</taxon>
        <taxon>Micrococcales</taxon>
        <taxon>Microbacteriaceae</taxon>
        <taxon>Gryllotalpicola</taxon>
    </lineage>
</organism>
<dbReference type="Pfam" id="PF04480">
    <property type="entry name" value="DUF559"/>
    <property type="match status" value="1"/>
</dbReference>
<comment type="caution">
    <text evidence="2">The sequence shown here is derived from an EMBL/GenBank/DDBJ whole genome shotgun (WGS) entry which is preliminary data.</text>
</comment>
<evidence type="ECO:0000313" key="3">
    <source>
        <dbReference type="Proteomes" id="UP001415169"/>
    </source>
</evidence>
<dbReference type="Gene3D" id="3.40.960.10">
    <property type="entry name" value="VSR Endonuclease"/>
    <property type="match status" value="1"/>
</dbReference>
<name>A0ABP7ZNQ8_9MICO</name>
<dbReference type="Proteomes" id="UP001415169">
    <property type="component" value="Unassembled WGS sequence"/>
</dbReference>
<protein>
    <recommendedName>
        <fullName evidence="1">DUF559 domain-containing protein</fullName>
    </recommendedName>
</protein>
<dbReference type="InterPro" id="IPR007569">
    <property type="entry name" value="DUF559"/>
</dbReference>
<accession>A0ABP7ZNQ8</accession>
<evidence type="ECO:0000313" key="2">
    <source>
        <dbReference type="EMBL" id="GAA4166096.1"/>
    </source>
</evidence>
<evidence type="ECO:0000259" key="1">
    <source>
        <dbReference type="Pfam" id="PF04480"/>
    </source>
</evidence>
<sequence>MLPAMDLRSVLNTELGFATRTRLREYGITKHELARALEQHRVMAIGRSLIAHRTADPEYVRAVRMGGRLACLTAAKKRKLWVIDDGRFHIAPRVLNSHFISDAEAPPVRVHRTRHRIDAAADLIPIESGRNMLMHVARCQPLEQAVVVFDSAVNQKLIQIEELRMLASVHGGPLAKVVPYVSGLADSGLESLTRLRLQRARIPCRQQVKIRGHRVDLLIGERLVVQLDGKQHLSDPKQLAMDREYDRFLRRLGYTVLRFSYADVVHNWDRTFGEITALIAQRAHLWP</sequence>
<gene>
    <name evidence="2" type="ORF">GCM10022286_30190</name>
</gene>